<evidence type="ECO:0000313" key="3">
    <source>
        <dbReference type="Proteomes" id="UP000299102"/>
    </source>
</evidence>
<accession>A0A4C1ZF02</accession>
<proteinExistence type="predicted"/>
<evidence type="ECO:0000313" key="2">
    <source>
        <dbReference type="EMBL" id="GBP85664.1"/>
    </source>
</evidence>
<organism evidence="2 3">
    <name type="scientific">Eumeta variegata</name>
    <name type="common">Bagworm moth</name>
    <name type="synonym">Eumeta japonica</name>
    <dbReference type="NCBI Taxonomy" id="151549"/>
    <lineage>
        <taxon>Eukaryota</taxon>
        <taxon>Metazoa</taxon>
        <taxon>Ecdysozoa</taxon>
        <taxon>Arthropoda</taxon>
        <taxon>Hexapoda</taxon>
        <taxon>Insecta</taxon>
        <taxon>Pterygota</taxon>
        <taxon>Neoptera</taxon>
        <taxon>Endopterygota</taxon>
        <taxon>Lepidoptera</taxon>
        <taxon>Glossata</taxon>
        <taxon>Ditrysia</taxon>
        <taxon>Tineoidea</taxon>
        <taxon>Psychidae</taxon>
        <taxon>Oiketicinae</taxon>
        <taxon>Eumeta</taxon>
    </lineage>
</organism>
<dbReference type="AlphaFoldDB" id="A0A4C1ZF02"/>
<name>A0A4C1ZF02_EUMVA</name>
<gene>
    <name evidence="2" type="ORF">EVAR_99786_1</name>
</gene>
<keyword evidence="3" id="KW-1185">Reference proteome</keyword>
<dbReference type="Proteomes" id="UP000299102">
    <property type="component" value="Unassembled WGS sequence"/>
</dbReference>
<comment type="caution">
    <text evidence="2">The sequence shown here is derived from an EMBL/GenBank/DDBJ whole genome shotgun (WGS) entry which is preliminary data.</text>
</comment>
<feature type="non-terminal residue" evidence="2">
    <location>
        <position position="1"/>
    </location>
</feature>
<reference evidence="2 3" key="1">
    <citation type="journal article" date="2019" name="Commun. Biol.">
        <title>The bagworm genome reveals a unique fibroin gene that provides high tensile strength.</title>
        <authorList>
            <person name="Kono N."/>
            <person name="Nakamura H."/>
            <person name="Ohtoshi R."/>
            <person name="Tomita M."/>
            <person name="Numata K."/>
            <person name="Arakawa K."/>
        </authorList>
    </citation>
    <scope>NUCLEOTIDE SEQUENCE [LARGE SCALE GENOMIC DNA]</scope>
</reference>
<evidence type="ECO:0000256" key="1">
    <source>
        <dbReference type="SAM" id="MobiDB-lite"/>
    </source>
</evidence>
<sequence length="175" mass="19174">VSEQRRRRRMHAARRAAGGGRAGDAGRLESGISMARPRAVADPSVSDAATLGRACCSEERRLRLTAYGCNSRRECESHGVTAAHGYLQPQRNYQCFAGLLAMNRISDGGKSGVMEEELGNREGVGHQNCHSLDEKEQRKILLHASILRKCGELTAELQLFLSHAGVAPVPNRRRQ</sequence>
<dbReference type="EMBL" id="BGZK01001752">
    <property type="protein sequence ID" value="GBP85664.1"/>
    <property type="molecule type" value="Genomic_DNA"/>
</dbReference>
<feature type="region of interest" description="Disordered" evidence="1">
    <location>
        <begin position="1"/>
        <end position="29"/>
    </location>
</feature>
<protein>
    <submittedName>
        <fullName evidence="2">Uncharacterized protein</fullName>
    </submittedName>
</protein>
<feature type="compositionally biased region" description="Basic residues" evidence="1">
    <location>
        <begin position="1"/>
        <end position="14"/>
    </location>
</feature>